<feature type="compositionally biased region" description="Acidic residues" evidence="1">
    <location>
        <begin position="645"/>
        <end position="657"/>
    </location>
</feature>
<dbReference type="PANTHER" id="PTHR33050">
    <property type="entry name" value="REVERSE TRANSCRIPTASE DOMAIN-CONTAINING PROTEIN"/>
    <property type="match status" value="1"/>
</dbReference>
<feature type="region of interest" description="Disordered" evidence="1">
    <location>
        <begin position="643"/>
        <end position="670"/>
    </location>
</feature>
<dbReference type="EMBL" id="CAMXCT030000670">
    <property type="protein sequence ID" value="CAL4769253.1"/>
    <property type="molecule type" value="Genomic_DNA"/>
</dbReference>
<evidence type="ECO:0000313" key="3">
    <source>
        <dbReference type="EMBL" id="CAL1135316.1"/>
    </source>
</evidence>
<comment type="caution">
    <text evidence="2">The sequence shown here is derived from an EMBL/GenBank/DDBJ whole genome shotgun (WGS) entry which is preliminary data.</text>
</comment>
<feature type="region of interest" description="Disordered" evidence="1">
    <location>
        <begin position="554"/>
        <end position="587"/>
    </location>
</feature>
<dbReference type="OrthoDB" id="446918at2759"/>
<dbReference type="EMBL" id="CAMXCT010000670">
    <property type="protein sequence ID" value="CAI3981941.1"/>
    <property type="molecule type" value="Genomic_DNA"/>
</dbReference>
<dbReference type="InterPro" id="IPR052055">
    <property type="entry name" value="Hepadnavirus_pol/RT"/>
</dbReference>
<evidence type="ECO:0000313" key="5">
    <source>
        <dbReference type="Proteomes" id="UP001152797"/>
    </source>
</evidence>
<evidence type="ECO:0000256" key="1">
    <source>
        <dbReference type="SAM" id="MobiDB-lite"/>
    </source>
</evidence>
<name>A0A9P1C173_9DINO</name>
<protein>
    <submittedName>
        <fullName evidence="4">Retrovirus-related Pol polyprotein from transposon TNT 1-94</fullName>
    </submittedName>
</protein>
<gene>
    <name evidence="2" type="ORF">C1SCF055_LOCUS9684</name>
</gene>
<evidence type="ECO:0000313" key="4">
    <source>
        <dbReference type="EMBL" id="CAL4769253.1"/>
    </source>
</evidence>
<sequence>MDDLAFLGANSLRLVAKTFGEVRHFYEAFDTAEEARSLVKLLCSDSDSISDAFLESAVENLLQWRISAGPSMKRRRRLHLERIAGTLLLPGKPAPSKPTLEFEEIVHNDPKAFLEAARRAQKGTKDLGGLGSRAEKENRDRRRYALEFASIIEESCLPVALQIVALDKPEIAWLRVWGSRRAKTLRNRFRAWNKFRSWLNATYGVVWPKDATQVVNFIEELIDYGCPVSYPNELLAALSLLEQVGKVPFQEHLKSWKVALGGRGKERGPARPYAVAIMTSLELLVVNEGTDHYFRFVGWLMLLAGWTSLRVDDIQSIQPESLRLSNRGLSFKLARTKTTGPGKNHGAVHGFVCREVSITGEDWMVVGMLSMQRDDMKYPRDYLTPGPPKDFSGFIPKIVAPPGLANYFRMVLSRLCTPRFAEGRWTLSEQLLLVPQTLNLFWTGHSARHFATQTAAAIGVDKEKRDYLGRWAIGRVGSNAYLHTSRQVVEAIQREILEALYKQVGAGGYDEQELLEDIKDFADRQGLIGYRLVRRHRILPIDRLDPRFTIAEDTDAEVENEDRHQRNLEAESGTMSGAAHPDSKEGPTYFVTISRRNGFRRLHLTGACPVQSWRCQEMEPVTDVALGAFDAVCLHCKRRIQQSEGQEDLDEDSESDADSSSTDAVSVPRLHGMLKRQAQGRKAIQLHNTSLIAGLQTQQSESHMAVLDDVAKREYISSHAAADLQYVLDDSSAPLDVQYRLVRHYTSLKVFAAMGDFAGDIRTAAQSDFALDPSASAEARANVAKLVSAWNLAKDLAAKAKELFAESKVLGTPRILQHSERQAMLKAVQNAYANSLNQPKTSAAAVTSAMHSMLRDARASVAEYIVAESRDASVSIVQENITSSPKTEGHKTKVFRVLYLFCGVPRKADLKAWLLRLAPRQNQWDLEYITFCGLPFQTVPVSGLLDAVSLRKGETLDNNRQVEVAMGSPSLSPRHFRLNLFWPIVADWDLNQSYLVDGLGLCSPNRWWPSDRFVFEEPEAGALAERLHVMDALLEVRRKWAACLPRPEKALEKAEGQPFFLELLSQTLQLLGDPDWRILTEDQECFATGVPVGYNTPLPRVAAVFPPKERNKRLDESIFMEDSANYKSADALADKLEQQFREEEALGRMFPTTLGALQSQYPGEKILIAPMGALEKPNGGVRPLHDAAHHDQLQYPGPGDAAALVESARLSGEARFAMSADIASAHRLVKIRKADWRLLCCRAHSQSPVLWVNRVGTFGVSSASYWWTRLFGLVGRMVTWVLRRAPNLQIVYVDDLHMLVWGRDKFVWLWMMVATYEILGTPFGYHKFKGGVEMPFVGYELNYFDKTIGISQKRASWLREFMEDLERKNYTVAMRDFHEFLGRLGFVARILIWIKPHLAPLYSWSAALDKSCVAKAPRMVKLVVKHLLSQLGALSRHLSSSKPLRSWHEEFRTDAKCEPGRVVLAGHHLKTQEWFILDLGPHEAPFLFDEKGESSWASASAELMASMAALQIFGYFAAGKTRKVFPIAIAAGTDNKSNQHLSLKRSSTAWPLMLINMRLSHHLCRANLQLTLRWRPRDENQEADDLTNHRTERFPAEKQRCISFGDLDLNLLLQLWAVRDEFLDRDGLKSWPLRPEEVRTNKEKTKW</sequence>
<dbReference type="EMBL" id="CAMXCT020000670">
    <property type="protein sequence ID" value="CAL1135316.1"/>
    <property type="molecule type" value="Genomic_DNA"/>
</dbReference>
<reference evidence="2" key="1">
    <citation type="submission" date="2022-10" db="EMBL/GenBank/DDBJ databases">
        <authorList>
            <person name="Chen Y."/>
            <person name="Dougan E. K."/>
            <person name="Chan C."/>
            <person name="Rhodes N."/>
            <person name="Thang M."/>
        </authorList>
    </citation>
    <scope>NUCLEOTIDE SEQUENCE</scope>
</reference>
<keyword evidence="5" id="KW-1185">Reference proteome</keyword>
<evidence type="ECO:0000313" key="2">
    <source>
        <dbReference type="EMBL" id="CAI3981941.1"/>
    </source>
</evidence>
<accession>A0A9P1C173</accession>
<proteinExistence type="predicted"/>
<dbReference type="PANTHER" id="PTHR33050:SF7">
    <property type="entry name" value="RIBONUCLEASE H"/>
    <property type="match status" value="1"/>
</dbReference>
<organism evidence="2">
    <name type="scientific">Cladocopium goreaui</name>
    <dbReference type="NCBI Taxonomy" id="2562237"/>
    <lineage>
        <taxon>Eukaryota</taxon>
        <taxon>Sar</taxon>
        <taxon>Alveolata</taxon>
        <taxon>Dinophyceae</taxon>
        <taxon>Suessiales</taxon>
        <taxon>Symbiodiniaceae</taxon>
        <taxon>Cladocopium</taxon>
    </lineage>
</organism>
<dbReference type="Proteomes" id="UP001152797">
    <property type="component" value="Unassembled WGS sequence"/>
</dbReference>
<reference evidence="3" key="2">
    <citation type="submission" date="2024-04" db="EMBL/GenBank/DDBJ databases">
        <authorList>
            <person name="Chen Y."/>
            <person name="Shah S."/>
            <person name="Dougan E. K."/>
            <person name="Thang M."/>
            <person name="Chan C."/>
        </authorList>
    </citation>
    <scope>NUCLEOTIDE SEQUENCE [LARGE SCALE GENOMIC DNA]</scope>
</reference>